<dbReference type="PANTHER" id="PTHR33154">
    <property type="entry name" value="TRANSCRIPTIONAL REGULATOR, ARSR FAMILY"/>
    <property type="match status" value="1"/>
</dbReference>
<dbReference type="AlphaFoldDB" id="A0A7Z7LH35"/>
<dbReference type="Proteomes" id="UP000250796">
    <property type="component" value="Chromosome MESINF"/>
</dbReference>
<protein>
    <recommendedName>
        <fullName evidence="4">HTH arsR-type domain-containing protein</fullName>
    </recommendedName>
</protein>
<dbReference type="InterPro" id="IPR051081">
    <property type="entry name" value="HTH_MetalResp_TranReg"/>
</dbReference>
<name>A0A7Z7LH35_9BACT</name>
<organism evidence="5 6">
    <name type="scientific">Mesotoga infera</name>
    <dbReference type="NCBI Taxonomy" id="1236046"/>
    <lineage>
        <taxon>Bacteria</taxon>
        <taxon>Thermotogati</taxon>
        <taxon>Thermotogota</taxon>
        <taxon>Thermotogae</taxon>
        <taxon>Kosmotogales</taxon>
        <taxon>Kosmotogaceae</taxon>
        <taxon>Mesotoga</taxon>
    </lineage>
</organism>
<accession>A0A7Z7LH35</accession>
<dbReference type="SUPFAM" id="SSF46785">
    <property type="entry name" value="Winged helix' DNA-binding domain"/>
    <property type="match status" value="1"/>
</dbReference>
<keyword evidence="2" id="KW-0238">DNA-binding</keyword>
<keyword evidence="3" id="KW-0804">Transcription</keyword>
<evidence type="ECO:0000313" key="5">
    <source>
        <dbReference type="EMBL" id="SSC13999.1"/>
    </source>
</evidence>
<keyword evidence="6" id="KW-1185">Reference proteome</keyword>
<dbReference type="InterPro" id="IPR036388">
    <property type="entry name" value="WH-like_DNA-bd_sf"/>
</dbReference>
<gene>
    <name evidence="5" type="ORF">MESINF_2559</name>
</gene>
<evidence type="ECO:0000313" key="6">
    <source>
        <dbReference type="Proteomes" id="UP000250796"/>
    </source>
</evidence>
<dbReference type="PANTHER" id="PTHR33154:SF33">
    <property type="entry name" value="TRANSCRIPTIONAL REPRESSOR SDPR"/>
    <property type="match status" value="1"/>
</dbReference>
<dbReference type="CDD" id="cd00090">
    <property type="entry name" value="HTH_ARSR"/>
    <property type="match status" value="1"/>
</dbReference>
<dbReference type="InterPro" id="IPR001845">
    <property type="entry name" value="HTH_ArsR_DNA-bd_dom"/>
</dbReference>
<dbReference type="EMBL" id="LS974202">
    <property type="protein sequence ID" value="SSC13999.1"/>
    <property type="molecule type" value="Genomic_DNA"/>
</dbReference>
<evidence type="ECO:0000259" key="4">
    <source>
        <dbReference type="PROSITE" id="PS50987"/>
    </source>
</evidence>
<evidence type="ECO:0000256" key="1">
    <source>
        <dbReference type="ARBA" id="ARBA00023015"/>
    </source>
</evidence>
<evidence type="ECO:0000256" key="3">
    <source>
        <dbReference type="ARBA" id="ARBA00023163"/>
    </source>
</evidence>
<proteinExistence type="predicted"/>
<dbReference type="Gene3D" id="1.10.10.10">
    <property type="entry name" value="Winged helix-like DNA-binding domain superfamily/Winged helix DNA-binding domain"/>
    <property type="match status" value="1"/>
</dbReference>
<dbReference type="GO" id="GO:0003677">
    <property type="term" value="F:DNA binding"/>
    <property type="evidence" value="ECO:0007669"/>
    <property type="project" value="UniProtKB-KW"/>
</dbReference>
<dbReference type="SMART" id="SM00418">
    <property type="entry name" value="HTH_ARSR"/>
    <property type="match status" value="1"/>
</dbReference>
<dbReference type="GO" id="GO:0003700">
    <property type="term" value="F:DNA-binding transcription factor activity"/>
    <property type="evidence" value="ECO:0007669"/>
    <property type="project" value="InterPro"/>
</dbReference>
<dbReference type="InterPro" id="IPR036390">
    <property type="entry name" value="WH_DNA-bd_sf"/>
</dbReference>
<dbReference type="PROSITE" id="PS50987">
    <property type="entry name" value="HTH_ARSR_2"/>
    <property type="match status" value="1"/>
</dbReference>
<dbReference type="KEGG" id="minf:MESINF_2559"/>
<feature type="domain" description="HTH arsR-type" evidence="4">
    <location>
        <begin position="266"/>
        <end position="363"/>
    </location>
</feature>
<sequence>MPEGVNFCDSSNYDFLSSLFRLQNNELIMERFKRLPANLEIEPNERILKWVEKTRKALPDGIREKLGIFFDRESFFALFLTNHIATKKLMEPESLLSYLSTMSDKDLIVNFLCSGHGFSEEADLLKPISASNNERELIEYISKNMAMPTKQKADLLKLCNNPSAARKELIHLLLWYNERIYEDLPFDPVREVEEQRSKLYGFFEKYGKNYVQWLTGSSVRSGVPATGSITIAVSFFYEIILLKGSIPYRREDIYVVGYRYPERITPPVDKMASGVDLFTILANDVNLRILKRLSQGPMGVTEIALSTKLTNVEVTDYLSVLMRYGVIEDSVEGDRRLFNLNKNFLIRTVGDSVNEIFGEAVDG</sequence>
<keyword evidence="1" id="KW-0805">Transcription regulation</keyword>
<evidence type="ECO:0000256" key="2">
    <source>
        <dbReference type="ARBA" id="ARBA00023125"/>
    </source>
</evidence>
<dbReference type="InterPro" id="IPR011991">
    <property type="entry name" value="ArsR-like_HTH"/>
</dbReference>
<reference evidence="5 6" key="1">
    <citation type="submission" date="2017-01" db="EMBL/GenBank/DDBJ databases">
        <authorList>
            <person name="Erauso G."/>
        </authorList>
    </citation>
    <scope>NUCLEOTIDE SEQUENCE [LARGE SCALE GENOMIC DNA]</scope>
    <source>
        <strain evidence="5">MESINF1</strain>
    </source>
</reference>